<feature type="domain" description="MgtC/SapB/SrpB/YhiD N-terminal" evidence="8">
    <location>
        <begin position="13"/>
        <end position="142"/>
    </location>
</feature>
<reference evidence="9 10" key="1">
    <citation type="submission" date="2021-10" db="EMBL/GenBank/DDBJ databases">
        <title>Anaerobic single-cell dispensing facilitates the cultivation of human gut bacteria.</title>
        <authorList>
            <person name="Afrizal A."/>
        </authorList>
    </citation>
    <scope>NUCLEOTIDE SEQUENCE [LARGE SCALE GENOMIC DNA]</scope>
    <source>
        <strain evidence="9 10">CLA-AA-H270</strain>
    </source>
</reference>
<feature type="transmembrane region" description="Helical" evidence="7">
    <location>
        <begin position="40"/>
        <end position="62"/>
    </location>
</feature>
<dbReference type="RefSeq" id="WP_227600148.1">
    <property type="nucleotide sequence ID" value="NZ_JAJEPX010000004.1"/>
</dbReference>
<organism evidence="9 10">
    <name type="scientific">Agathobaculum butyriciproducens</name>
    <dbReference type="NCBI Taxonomy" id="1628085"/>
    <lineage>
        <taxon>Bacteria</taxon>
        <taxon>Bacillati</taxon>
        <taxon>Bacillota</taxon>
        <taxon>Clostridia</taxon>
        <taxon>Eubacteriales</taxon>
        <taxon>Butyricicoccaceae</taxon>
        <taxon>Agathobaculum</taxon>
    </lineage>
</organism>
<dbReference type="InterPro" id="IPR003416">
    <property type="entry name" value="MgtC/SapB/SrpB/YhiD_fam"/>
</dbReference>
<comment type="similarity">
    <text evidence="2">Belongs to the MgtC/SapB family.</text>
</comment>
<feature type="transmembrane region" description="Helical" evidence="7">
    <location>
        <begin position="122"/>
        <end position="141"/>
    </location>
</feature>
<evidence type="ECO:0000256" key="2">
    <source>
        <dbReference type="ARBA" id="ARBA00009298"/>
    </source>
</evidence>
<sequence>MGKITVVDIVLRLLGAVIVGFAVGAQRARTSHPAGIRTHILVALGSCVVMVTSCIMYEQTIAVFGTTPSDPARLGAQVINGIGFLGAGAILREGFTVRGLTTAASVWVVACLGLSVGMGYYVLTAVGTVIAFVTLVAFDGIQEKIRTRRRPELDLQVECDHMGDIMVELSHLAERHFAKLLNLSFGRTPHNTYIISFRASFPPHGYESAQNAFCQELAGVSGMIRMENHIDHI</sequence>
<evidence type="ECO:0000256" key="3">
    <source>
        <dbReference type="ARBA" id="ARBA00022475"/>
    </source>
</evidence>
<comment type="subcellular location">
    <subcellularLocation>
        <location evidence="1">Cell membrane</location>
        <topology evidence="1">Multi-pass membrane protein</topology>
    </subcellularLocation>
</comment>
<evidence type="ECO:0000256" key="5">
    <source>
        <dbReference type="ARBA" id="ARBA00022989"/>
    </source>
</evidence>
<dbReference type="PRINTS" id="PR01837">
    <property type="entry name" value="MGTCSAPBPROT"/>
</dbReference>
<feature type="transmembrane region" description="Helical" evidence="7">
    <location>
        <begin position="6"/>
        <end position="28"/>
    </location>
</feature>
<evidence type="ECO:0000256" key="6">
    <source>
        <dbReference type="ARBA" id="ARBA00023136"/>
    </source>
</evidence>
<dbReference type="GeneID" id="98660113"/>
<dbReference type="PANTHER" id="PTHR33778:SF1">
    <property type="entry name" value="MAGNESIUM TRANSPORTER YHID-RELATED"/>
    <property type="match status" value="1"/>
</dbReference>
<keyword evidence="6 7" id="KW-0472">Membrane</keyword>
<gene>
    <name evidence="9" type="ORF">LKD22_02545</name>
</gene>
<keyword evidence="10" id="KW-1185">Reference proteome</keyword>
<dbReference type="AlphaFoldDB" id="A0AAW4VSY9"/>
<evidence type="ECO:0000313" key="9">
    <source>
        <dbReference type="EMBL" id="MCC2176021.1"/>
    </source>
</evidence>
<proteinExistence type="inferred from homology"/>
<protein>
    <submittedName>
        <fullName evidence="9">MgtC/SapB family protein</fullName>
    </submittedName>
</protein>
<keyword evidence="5 7" id="KW-1133">Transmembrane helix</keyword>
<dbReference type="InterPro" id="IPR049177">
    <property type="entry name" value="MgtC_SapB_SrpB_YhiD_N"/>
</dbReference>
<dbReference type="EMBL" id="JAJEPX010000004">
    <property type="protein sequence ID" value="MCC2176021.1"/>
    <property type="molecule type" value="Genomic_DNA"/>
</dbReference>
<keyword evidence="3" id="KW-1003">Cell membrane</keyword>
<evidence type="ECO:0000256" key="7">
    <source>
        <dbReference type="SAM" id="Phobius"/>
    </source>
</evidence>
<evidence type="ECO:0000313" key="10">
    <source>
        <dbReference type="Proteomes" id="UP001298753"/>
    </source>
</evidence>
<evidence type="ECO:0000256" key="4">
    <source>
        <dbReference type="ARBA" id="ARBA00022692"/>
    </source>
</evidence>
<evidence type="ECO:0000256" key="1">
    <source>
        <dbReference type="ARBA" id="ARBA00004651"/>
    </source>
</evidence>
<dbReference type="Proteomes" id="UP001298753">
    <property type="component" value="Unassembled WGS sequence"/>
</dbReference>
<dbReference type="Pfam" id="PF02308">
    <property type="entry name" value="MgtC"/>
    <property type="match status" value="1"/>
</dbReference>
<keyword evidence="4 7" id="KW-0812">Transmembrane</keyword>
<accession>A0AAW4VSY9</accession>
<dbReference type="PANTHER" id="PTHR33778">
    <property type="entry name" value="PROTEIN MGTC"/>
    <property type="match status" value="1"/>
</dbReference>
<dbReference type="GO" id="GO:0005886">
    <property type="term" value="C:plasma membrane"/>
    <property type="evidence" value="ECO:0007669"/>
    <property type="project" value="UniProtKB-SubCell"/>
</dbReference>
<evidence type="ECO:0000259" key="8">
    <source>
        <dbReference type="Pfam" id="PF02308"/>
    </source>
</evidence>
<comment type="caution">
    <text evidence="9">The sequence shown here is derived from an EMBL/GenBank/DDBJ whole genome shotgun (WGS) entry which is preliminary data.</text>
</comment>
<name>A0AAW4VSY9_9FIRM</name>